<name>A0A6J6JPL7_9ZZZZ</name>
<dbReference type="EMBL" id="CAEZVK010000140">
    <property type="protein sequence ID" value="CAB4638355.1"/>
    <property type="molecule type" value="Genomic_DNA"/>
</dbReference>
<accession>A0A6J6JPL7</accession>
<organism evidence="1">
    <name type="scientific">freshwater metagenome</name>
    <dbReference type="NCBI Taxonomy" id="449393"/>
    <lineage>
        <taxon>unclassified sequences</taxon>
        <taxon>metagenomes</taxon>
        <taxon>ecological metagenomes</taxon>
    </lineage>
</organism>
<dbReference type="AlphaFoldDB" id="A0A6J6JPL7"/>
<protein>
    <submittedName>
        <fullName evidence="1">Unannotated protein</fullName>
    </submittedName>
</protein>
<sequence length="139" mass="15384">MALLFDRKLKFYALDLLLDPCLLYWILNVHVLNADRAAVRRTKDIENRSKGHAVAAGESTSEEFTIEIPNGEAIGRGVKFGMKIVLGEVEWIEIGVEVASNAVHVDESSNLKVLFEHQILVIVGVDVVSPVDRFVGKAK</sequence>
<evidence type="ECO:0000313" key="1">
    <source>
        <dbReference type="EMBL" id="CAB4638355.1"/>
    </source>
</evidence>
<gene>
    <name evidence="1" type="ORF">UFOPK2000_01178</name>
</gene>
<dbReference type="AntiFam" id="ANF00134">
    <property type="entry name" value="Shadow ORF (opposite odhA)"/>
</dbReference>
<proteinExistence type="predicted"/>
<reference evidence="1" key="1">
    <citation type="submission" date="2020-05" db="EMBL/GenBank/DDBJ databases">
        <authorList>
            <person name="Chiriac C."/>
            <person name="Salcher M."/>
            <person name="Ghai R."/>
            <person name="Kavagutti S V."/>
        </authorList>
    </citation>
    <scope>NUCLEOTIDE SEQUENCE</scope>
</reference>